<accession>R4XAS7</accession>
<reference evidence="1 2" key="1">
    <citation type="journal article" date="2013" name="MBio">
        <title>Genome sequencing of the plant pathogen Taphrina deformans, the causal agent of peach leaf curl.</title>
        <authorList>
            <person name="Cisse O.H."/>
            <person name="Almeida J.M.G.C.F."/>
            <person name="Fonseca A."/>
            <person name="Kumar A.A."/>
            <person name="Salojaervi J."/>
            <person name="Overmyer K."/>
            <person name="Hauser P.M."/>
            <person name="Pagni M."/>
        </authorList>
    </citation>
    <scope>NUCLEOTIDE SEQUENCE [LARGE SCALE GENOMIC DNA]</scope>
    <source>
        <strain evidence="2">PYCC 5710 / ATCC 11124 / CBS 356.35 / IMI 108563 / JCM 9778 / NBRC 8474</strain>
    </source>
</reference>
<comment type="caution">
    <text evidence="1">The sequence shown here is derived from an EMBL/GenBank/DDBJ whole genome shotgun (WGS) entry which is preliminary data.</text>
</comment>
<evidence type="ECO:0000313" key="2">
    <source>
        <dbReference type="Proteomes" id="UP000013776"/>
    </source>
</evidence>
<dbReference type="VEuPathDB" id="FungiDB:TAPDE_002724"/>
<sequence length="110" mass="12193">MSVAAELNNHLDLALIGTEEEDRSKRHEALTKLVTKDKESDPVNKLLFRRLQALMQDAMSGTDITGTKIASAGLDDLSAEVETLLMNVKKNFVLMHYAFDTFGQSAIKLL</sequence>
<dbReference type="AlphaFoldDB" id="R4XAS7"/>
<evidence type="ECO:0000313" key="1">
    <source>
        <dbReference type="EMBL" id="CCG82634.1"/>
    </source>
</evidence>
<proteinExistence type="predicted"/>
<name>R4XAS7_TAPDE</name>
<keyword evidence="2" id="KW-1185">Reference proteome</keyword>
<protein>
    <submittedName>
        <fullName evidence="1">Uncharacterized protein</fullName>
    </submittedName>
</protein>
<dbReference type="EMBL" id="CAHR02000094">
    <property type="protein sequence ID" value="CCG82634.1"/>
    <property type="molecule type" value="Genomic_DNA"/>
</dbReference>
<organism evidence="1 2">
    <name type="scientific">Taphrina deformans (strain PYCC 5710 / ATCC 11124 / CBS 356.35 / IMI 108563 / JCM 9778 / NBRC 8474)</name>
    <name type="common">Peach leaf curl fungus</name>
    <name type="synonym">Lalaria deformans</name>
    <dbReference type="NCBI Taxonomy" id="1097556"/>
    <lineage>
        <taxon>Eukaryota</taxon>
        <taxon>Fungi</taxon>
        <taxon>Dikarya</taxon>
        <taxon>Ascomycota</taxon>
        <taxon>Taphrinomycotina</taxon>
        <taxon>Taphrinomycetes</taxon>
        <taxon>Taphrinales</taxon>
        <taxon>Taphrinaceae</taxon>
        <taxon>Taphrina</taxon>
    </lineage>
</organism>
<dbReference type="Proteomes" id="UP000013776">
    <property type="component" value="Unassembled WGS sequence"/>
</dbReference>
<gene>
    <name evidence="1" type="ORF">TAPDE_002724</name>
</gene>